<dbReference type="Gene3D" id="1.10.1760.20">
    <property type="match status" value="1"/>
</dbReference>
<organism evidence="4 5">
    <name type="scientific">Clostridium bovifaecis</name>
    <dbReference type="NCBI Taxonomy" id="2184719"/>
    <lineage>
        <taxon>Bacteria</taxon>
        <taxon>Bacillati</taxon>
        <taxon>Bacillota</taxon>
        <taxon>Clostridia</taxon>
        <taxon>Eubacteriales</taxon>
        <taxon>Clostridiaceae</taxon>
        <taxon>Clostridium</taxon>
    </lineage>
</organism>
<evidence type="ECO:0000256" key="3">
    <source>
        <dbReference type="SAM" id="Phobius"/>
    </source>
</evidence>
<evidence type="ECO:0000313" key="5">
    <source>
        <dbReference type="Proteomes" id="UP000422764"/>
    </source>
</evidence>
<dbReference type="PANTHER" id="PTHR37815">
    <property type="entry name" value="UPF0397 PROTEIN BC_2624-RELATED"/>
    <property type="match status" value="1"/>
</dbReference>
<keyword evidence="1 3" id="KW-0812">Transmembrane</keyword>
<dbReference type="PANTHER" id="PTHR37815:SF3">
    <property type="entry name" value="UPF0397 PROTEIN SPR0429"/>
    <property type="match status" value="1"/>
</dbReference>
<keyword evidence="5" id="KW-1185">Reference proteome</keyword>
<evidence type="ECO:0000256" key="1">
    <source>
        <dbReference type="ARBA" id="ARBA00022692"/>
    </source>
</evidence>
<name>A0A6I6FDY9_9CLOT</name>
<dbReference type="Pfam" id="PF07155">
    <property type="entry name" value="ECF-ribofla_trS"/>
    <property type="match status" value="1"/>
</dbReference>
<dbReference type="AlphaFoldDB" id="A0A6I6FDY9"/>
<dbReference type="InterPro" id="IPR009825">
    <property type="entry name" value="ECF_substrate-spec-like"/>
</dbReference>
<dbReference type="Proteomes" id="UP000422764">
    <property type="component" value="Chromosome"/>
</dbReference>
<proteinExistence type="predicted"/>
<feature type="transmembrane region" description="Helical" evidence="3">
    <location>
        <begin position="117"/>
        <end position="144"/>
    </location>
</feature>
<feature type="transmembrane region" description="Helical" evidence="3">
    <location>
        <begin position="82"/>
        <end position="105"/>
    </location>
</feature>
<protein>
    <submittedName>
        <fullName evidence="4">BioY family transporter</fullName>
    </submittedName>
</protein>
<accession>A0A6I6FDY9</accession>
<dbReference type="EMBL" id="CP046522">
    <property type="protein sequence ID" value="QGU96095.1"/>
    <property type="molecule type" value="Genomic_DNA"/>
</dbReference>
<feature type="transmembrane region" description="Helical" evidence="3">
    <location>
        <begin position="20"/>
        <end position="40"/>
    </location>
</feature>
<feature type="transmembrane region" description="Helical" evidence="3">
    <location>
        <begin position="164"/>
        <end position="182"/>
    </location>
</feature>
<evidence type="ECO:0000313" key="4">
    <source>
        <dbReference type="EMBL" id="QGU96095.1"/>
    </source>
</evidence>
<reference evidence="4 5" key="1">
    <citation type="submission" date="2019-12" db="EMBL/GenBank/DDBJ databases">
        <title>Genome sequenceing of Clostridium bovifaecis.</title>
        <authorList>
            <person name="Yao Y."/>
        </authorList>
    </citation>
    <scope>NUCLEOTIDE SEQUENCE [LARGE SCALE GENOMIC DNA]</scope>
    <source>
        <strain evidence="4 5">BXX</strain>
    </source>
</reference>
<gene>
    <name evidence="4" type="ORF">GOM49_14240</name>
</gene>
<keyword evidence="2 3" id="KW-1133">Transmembrane helix</keyword>
<evidence type="ECO:0000256" key="2">
    <source>
        <dbReference type="ARBA" id="ARBA00022989"/>
    </source>
</evidence>
<keyword evidence="3" id="KW-0472">Membrane</keyword>
<dbReference type="GO" id="GO:0016020">
    <property type="term" value="C:membrane"/>
    <property type="evidence" value="ECO:0007669"/>
    <property type="project" value="InterPro"/>
</dbReference>
<sequence length="193" mass="20541">MGYKKNDLNLGSKTTGIQDIIQVGLMAAITFVMTSIAHVPSFMGVVHLGDSMIFLGAVLLGKKKGAVSAAIGMTLFDLLNGYTTWAPFTFAIKGIMGLIAGSIAYRKRYNGENLVNNLFAFFIAGIFMIAAYYFSGVLMARFIVLKAATLNQAFIIAIKDIPGNIAQVAAGIIIGLPLSLTIKKALKSANIVL</sequence>